<comment type="similarity">
    <text evidence="6">Belongs to the tRNA(Ile)-lysidine synthase family.</text>
</comment>
<gene>
    <name evidence="6 9" type="primary">tilS</name>
    <name evidence="9" type="ORF">SCH01S_52_01080</name>
</gene>
<keyword evidence="1 6" id="KW-0436">Ligase</keyword>
<evidence type="ECO:0000256" key="2">
    <source>
        <dbReference type="ARBA" id="ARBA00022694"/>
    </source>
</evidence>
<comment type="caution">
    <text evidence="9">The sequence shown here is derived from an EMBL/GenBank/DDBJ whole genome shotgun (WGS) entry which is preliminary data.</text>
</comment>
<dbReference type="SUPFAM" id="SSF52402">
    <property type="entry name" value="Adenine nucleotide alpha hydrolases-like"/>
    <property type="match status" value="1"/>
</dbReference>
<dbReference type="PANTHER" id="PTHR43033">
    <property type="entry name" value="TRNA(ILE)-LYSIDINE SYNTHASE-RELATED"/>
    <property type="match status" value="1"/>
</dbReference>
<evidence type="ECO:0000256" key="6">
    <source>
        <dbReference type="HAMAP-Rule" id="MF_01161"/>
    </source>
</evidence>
<dbReference type="GO" id="GO:0032267">
    <property type="term" value="F:tRNA(Ile)-lysidine synthase activity"/>
    <property type="evidence" value="ECO:0007669"/>
    <property type="project" value="UniProtKB-EC"/>
</dbReference>
<dbReference type="NCBIfam" id="TIGR02432">
    <property type="entry name" value="lysidine_TilS_N"/>
    <property type="match status" value="1"/>
</dbReference>
<dbReference type="InterPro" id="IPR012094">
    <property type="entry name" value="tRNA_Ile_lys_synt"/>
</dbReference>
<dbReference type="RefSeq" id="WP_157033015.1">
    <property type="nucleotide sequence ID" value="NZ_BBWU01000052.1"/>
</dbReference>
<dbReference type="CDD" id="cd01992">
    <property type="entry name" value="TilS_N"/>
    <property type="match status" value="1"/>
</dbReference>
<comment type="catalytic activity">
    <reaction evidence="5 6">
        <text>cytidine(34) in tRNA(Ile2) + L-lysine + ATP = lysidine(34) in tRNA(Ile2) + AMP + diphosphate + H(+)</text>
        <dbReference type="Rhea" id="RHEA:43744"/>
        <dbReference type="Rhea" id="RHEA-COMP:10625"/>
        <dbReference type="Rhea" id="RHEA-COMP:10670"/>
        <dbReference type="ChEBI" id="CHEBI:15378"/>
        <dbReference type="ChEBI" id="CHEBI:30616"/>
        <dbReference type="ChEBI" id="CHEBI:32551"/>
        <dbReference type="ChEBI" id="CHEBI:33019"/>
        <dbReference type="ChEBI" id="CHEBI:82748"/>
        <dbReference type="ChEBI" id="CHEBI:83665"/>
        <dbReference type="ChEBI" id="CHEBI:456215"/>
        <dbReference type="EC" id="6.3.4.19"/>
    </reaction>
</comment>
<feature type="domain" description="tRNA(Ile)-lysidine/2-thiocytidine synthase N-terminal" evidence="8">
    <location>
        <begin position="25"/>
        <end position="195"/>
    </location>
</feature>
<reference evidence="9 10" key="1">
    <citation type="submission" date="2015-04" db="EMBL/GenBank/DDBJ databases">
        <title>Whole genome shotgun sequence of Sphingomonas changbaiensis NBRC 104936.</title>
        <authorList>
            <person name="Katano-Makiyama Y."/>
            <person name="Hosoyama A."/>
            <person name="Hashimoto M."/>
            <person name="Noguchi M."/>
            <person name="Tsuchikane K."/>
            <person name="Ohji S."/>
            <person name="Yamazoe A."/>
            <person name="Ichikawa N."/>
            <person name="Kimura A."/>
            <person name="Fujita N."/>
        </authorList>
    </citation>
    <scope>NUCLEOTIDE SEQUENCE [LARGE SCALE GENOMIC DNA]</scope>
    <source>
        <strain evidence="9 10">NBRC 104936</strain>
    </source>
</reference>
<keyword evidence="4 6" id="KW-0067">ATP-binding</keyword>
<keyword evidence="2 6" id="KW-0819">tRNA processing</keyword>
<keyword evidence="10" id="KW-1185">Reference proteome</keyword>
<dbReference type="HAMAP" id="MF_01161">
    <property type="entry name" value="tRNA_Ile_lys_synt"/>
    <property type="match status" value="1"/>
</dbReference>
<comment type="subcellular location">
    <subcellularLocation>
        <location evidence="6">Cytoplasm</location>
    </subcellularLocation>
</comment>
<dbReference type="GO" id="GO:0005524">
    <property type="term" value="F:ATP binding"/>
    <property type="evidence" value="ECO:0007669"/>
    <property type="project" value="UniProtKB-UniRule"/>
</dbReference>
<dbReference type="PANTHER" id="PTHR43033:SF1">
    <property type="entry name" value="TRNA(ILE)-LYSIDINE SYNTHASE-RELATED"/>
    <property type="match status" value="1"/>
</dbReference>
<dbReference type="InterPro" id="IPR012795">
    <property type="entry name" value="tRNA_Ile_lys_synt_N"/>
</dbReference>
<evidence type="ECO:0000256" key="3">
    <source>
        <dbReference type="ARBA" id="ARBA00022741"/>
    </source>
</evidence>
<evidence type="ECO:0000313" key="10">
    <source>
        <dbReference type="Proteomes" id="UP000033202"/>
    </source>
</evidence>
<comment type="function">
    <text evidence="6">Ligates lysine onto the cytidine present at position 34 of the AUA codon-specific tRNA(Ile) that contains the anticodon CAU, in an ATP-dependent manner. Cytidine is converted to lysidine, thus changing the amino acid specificity of the tRNA from methionine to isoleucine.</text>
</comment>
<feature type="binding site" evidence="6">
    <location>
        <begin position="28"/>
        <end position="33"/>
    </location>
    <ligand>
        <name>ATP</name>
        <dbReference type="ChEBI" id="CHEBI:30616"/>
    </ligand>
</feature>
<dbReference type="InterPro" id="IPR011063">
    <property type="entry name" value="TilS/TtcA_N"/>
</dbReference>
<dbReference type="Gene3D" id="3.40.50.620">
    <property type="entry name" value="HUPs"/>
    <property type="match status" value="1"/>
</dbReference>
<dbReference type="InterPro" id="IPR014729">
    <property type="entry name" value="Rossmann-like_a/b/a_fold"/>
</dbReference>
<organism evidence="9 10">
    <name type="scientific">Sphingomonas changbaiensis NBRC 104936</name>
    <dbReference type="NCBI Taxonomy" id="1219043"/>
    <lineage>
        <taxon>Bacteria</taxon>
        <taxon>Pseudomonadati</taxon>
        <taxon>Pseudomonadota</taxon>
        <taxon>Alphaproteobacteria</taxon>
        <taxon>Sphingomonadales</taxon>
        <taxon>Sphingomonadaceae</taxon>
        <taxon>Sphingomonas</taxon>
    </lineage>
</organism>
<dbReference type="GO" id="GO:0005737">
    <property type="term" value="C:cytoplasm"/>
    <property type="evidence" value="ECO:0007669"/>
    <property type="project" value="UniProtKB-SubCell"/>
</dbReference>
<protein>
    <recommendedName>
        <fullName evidence="6">tRNA(Ile)-lysidine synthase</fullName>
        <ecNumber evidence="6">6.3.4.19</ecNumber>
    </recommendedName>
    <alternativeName>
        <fullName evidence="6">tRNA(Ile)-2-lysyl-cytidine synthase</fullName>
    </alternativeName>
    <alternativeName>
        <fullName evidence="6">tRNA(Ile)-lysidine synthetase</fullName>
    </alternativeName>
</protein>
<dbReference type="STRING" id="1219043.SCH01S_52_01080"/>
<keyword evidence="6" id="KW-0963">Cytoplasm</keyword>
<evidence type="ECO:0000259" key="8">
    <source>
        <dbReference type="Pfam" id="PF01171"/>
    </source>
</evidence>
<evidence type="ECO:0000256" key="5">
    <source>
        <dbReference type="ARBA" id="ARBA00048539"/>
    </source>
</evidence>
<dbReference type="Pfam" id="PF01171">
    <property type="entry name" value="ATP_bind_3"/>
    <property type="match status" value="1"/>
</dbReference>
<dbReference type="OrthoDB" id="9807403at2"/>
<evidence type="ECO:0000256" key="4">
    <source>
        <dbReference type="ARBA" id="ARBA00022840"/>
    </source>
</evidence>
<comment type="domain">
    <text evidence="6">The N-terminal region contains the highly conserved SGGXDS motif, predicted to be a P-loop motif involved in ATP binding.</text>
</comment>
<dbReference type="EMBL" id="BBWU01000052">
    <property type="protein sequence ID" value="GAO40925.1"/>
    <property type="molecule type" value="Genomic_DNA"/>
</dbReference>
<evidence type="ECO:0000256" key="1">
    <source>
        <dbReference type="ARBA" id="ARBA00022598"/>
    </source>
</evidence>
<sequence length="308" mass="32530">MSAPDLPAQPDLPVFDIPAEAPLGLAVSGGPDSLALLLLAARARPDRLRAATVDHQLRPDSRAEAEAAAALCARIGVPHDILTVRVEGSLQAAARAARYAALGQWCVAHSLTHIATAHHADDQAETLLMRLARGAGLSGLASIRAARPLCPGVTLVRPLLDRRKAELEAIVAAAGIEPARDPSNADPRYDRTAARALLAATDWLDPARLAHSAAHLAASEAALEWAADRALAERFDGASLDPEGLPPELLRRILLRIFAAHGETPRGPDLARLTAALHSGRTATLGPLKATPGERWTFTPAPPRRTRK</sequence>
<dbReference type="Proteomes" id="UP000033202">
    <property type="component" value="Unassembled WGS sequence"/>
</dbReference>
<dbReference type="GO" id="GO:0006400">
    <property type="term" value="P:tRNA modification"/>
    <property type="evidence" value="ECO:0007669"/>
    <property type="project" value="UniProtKB-UniRule"/>
</dbReference>
<keyword evidence="3 6" id="KW-0547">Nucleotide-binding</keyword>
<proteinExistence type="inferred from homology"/>
<evidence type="ECO:0000313" key="9">
    <source>
        <dbReference type="EMBL" id="GAO40925.1"/>
    </source>
</evidence>
<dbReference type="AlphaFoldDB" id="A0A0E9MUX6"/>
<dbReference type="EC" id="6.3.4.19" evidence="6"/>
<feature type="region of interest" description="Disordered" evidence="7">
    <location>
        <begin position="284"/>
        <end position="308"/>
    </location>
</feature>
<evidence type="ECO:0000256" key="7">
    <source>
        <dbReference type="SAM" id="MobiDB-lite"/>
    </source>
</evidence>
<name>A0A0E9MUX6_9SPHN</name>
<accession>A0A0E9MUX6</accession>